<dbReference type="STRING" id="1618369.UV54_C0017G0005"/>
<reference evidence="2 3" key="1">
    <citation type="journal article" date="2015" name="Nature">
        <title>rRNA introns, odd ribosomes, and small enigmatic genomes across a large radiation of phyla.</title>
        <authorList>
            <person name="Brown C.T."/>
            <person name="Hug L.A."/>
            <person name="Thomas B.C."/>
            <person name="Sharon I."/>
            <person name="Castelle C.J."/>
            <person name="Singh A."/>
            <person name="Wilkins M.J."/>
            <person name="Williams K.H."/>
            <person name="Banfield J.F."/>
        </authorList>
    </citation>
    <scope>NUCLEOTIDE SEQUENCE [LARGE SCALE GENOMIC DNA]</scope>
</reference>
<dbReference type="Proteomes" id="UP000034213">
    <property type="component" value="Unassembled WGS sequence"/>
</dbReference>
<feature type="transmembrane region" description="Helical" evidence="1">
    <location>
        <begin position="68"/>
        <end position="88"/>
    </location>
</feature>
<evidence type="ECO:0000313" key="2">
    <source>
        <dbReference type="EMBL" id="KKS80059.1"/>
    </source>
</evidence>
<keyword evidence="1" id="KW-0812">Transmembrane</keyword>
<protein>
    <submittedName>
        <fullName evidence="2">Uncharacterized protein</fullName>
    </submittedName>
</protein>
<feature type="transmembrane region" description="Helical" evidence="1">
    <location>
        <begin position="100"/>
        <end position="123"/>
    </location>
</feature>
<gene>
    <name evidence="2" type="ORF">UV54_C0017G0005</name>
</gene>
<keyword evidence="1" id="KW-1133">Transmembrane helix</keyword>
<proteinExistence type="predicted"/>
<keyword evidence="1" id="KW-0472">Membrane</keyword>
<name>A0A0G1C3N4_9BACT</name>
<dbReference type="EMBL" id="LCEW01000017">
    <property type="protein sequence ID" value="KKS80059.1"/>
    <property type="molecule type" value="Genomic_DNA"/>
</dbReference>
<evidence type="ECO:0000256" key="1">
    <source>
        <dbReference type="SAM" id="Phobius"/>
    </source>
</evidence>
<evidence type="ECO:0000313" key="3">
    <source>
        <dbReference type="Proteomes" id="UP000034213"/>
    </source>
</evidence>
<dbReference type="AlphaFoldDB" id="A0A0G1C3N4"/>
<feature type="transmembrane region" description="Helical" evidence="1">
    <location>
        <begin position="143"/>
        <end position="162"/>
    </location>
</feature>
<sequence length="168" mass="17503">MKKNLVYSLGGGLATAAIFILLAILIPKINLLLGVVLAAEINSREVIKIMEAIISSWSEINSVWARRLLGIGTALAGLQGGMTVYRYLQAKKLVNSGKSCAAILAGSLGAGCVACGSFILGSLLGLGAANIILSYLPYEGLEFGILGIGILLAMVIITWAQIKKEAAQ</sequence>
<organism evidence="2 3">
    <name type="scientific">Candidatus Beckwithbacteria bacterium GW2011_GWA2_43_10</name>
    <dbReference type="NCBI Taxonomy" id="1618369"/>
    <lineage>
        <taxon>Bacteria</taxon>
        <taxon>Candidatus Beckwithiibacteriota</taxon>
    </lineage>
</organism>
<feature type="transmembrane region" description="Helical" evidence="1">
    <location>
        <begin position="5"/>
        <end position="26"/>
    </location>
</feature>
<accession>A0A0G1C3N4</accession>
<comment type="caution">
    <text evidence="2">The sequence shown here is derived from an EMBL/GenBank/DDBJ whole genome shotgun (WGS) entry which is preliminary data.</text>
</comment>